<dbReference type="Proteomes" id="UP000247586">
    <property type="component" value="Chromosome"/>
</dbReference>
<reference evidence="1" key="1">
    <citation type="submission" date="2018-05" db="EMBL/GenBank/DDBJ databases">
        <title>Complete Genome Sequences of Extremely Thermoacidophilic, Metal-Mobilizing Type-Strain Members of the Archaeal Family Sulfolobaceae: Acidianus brierleyi DSM-1651T, Acidianus sulfidivorans DSM-18786T, Metallosphaera hakonensis DSM-7519T, and Metallosphaera prunae DSM-10039T.</title>
        <authorList>
            <person name="Counts J.A."/>
            <person name="Kelly R.M."/>
        </authorList>
    </citation>
    <scope>NUCLEOTIDE SEQUENCE [LARGE SCALE GENOMIC DNA]</scope>
    <source>
        <strain evidence="1">HO1-1</strain>
    </source>
</reference>
<gene>
    <name evidence="1" type="ORF">DFR87_01940</name>
</gene>
<evidence type="ECO:0000313" key="1">
    <source>
        <dbReference type="EMBL" id="AWR98666.1"/>
    </source>
</evidence>
<dbReference type="AlphaFoldDB" id="A0A2U9IRP0"/>
<dbReference type="EMBL" id="CP029287">
    <property type="protein sequence ID" value="AWR98666.1"/>
    <property type="molecule type" value="Genomic_DNA"/>
</dbReference>
<organism evidence="1 2">
    <name type="scientific">Metallosphaera hakonensis JCM 8857 = DSM 7519</name>
    <dbReference type="NCBI Taxonomy" id="1293036"/>
    <lineage>
        <taxon>Archaea</taxon>
        <taxon>Thermoproteota</taxon>
        <taxon>Thermoprotei</taxon>
        <taxon>Sulfolobales</taxon>
        <taxon>Sulfolobaceae</taxon>
        <taxon>Metallosphaera</taxon>
    </lineage>
</organism>
<accession>A0A2U9IRP0</accession>
<dbReference type="STRING" id="1293036.GCA_001315825_02318"/>
<protein>
    <submittedName>
        <fullName evidence="1">Uncharacterized protein</fullName>
    </submittedName>
</protein>
<evidence type="ECO:0000313" key="2">
    <source>
        <dbReference type="Proteomes" id="UP000247586"/>
    </source>
</evidence>
<dbReference type="KEGG" id="mhk:DFR87_01940"/>
<keyword evidence="2" id="KW-1185">Reference proteome</keyword>
<sequence>MGGGNMSSIELNLMEVEIGYASVSTRRTMNYYFSERDYIPSPTMRGAFLYPLIKRGRKLEELEKYFFTPGYPLTGSGGNSPGLPVHPLAPAKDRKSGEYIEVKGVLSRWALEDFERLISEYSKLPTEEAMSPKPRVGNIVTLHESKSNLNRYNGISLDAFVQDSVAIGKRSNSSKAQMLFSYEVKKFDSVWLLTNLDEEVEEIHVGRGNTRGLGRGKVRRVRKVTLEIPGKDDVGYCLTPCVPTFLKKQYFVPQEIRGDTDIYMSWFTWGDPPRGGLRPSFKVLKEGTIVRMKEVGDLEQLWPAGLNFVVKIKDLGELSERVRP</sequence>
<name>A0A2U9IRP0_9CREN</name>
<proteinExistence type="predicted"/>